<gene>
    <name evidence="1" type="ORF">BB8028_0007g00420</name>
</gene>
<sequence length="210" mass="23914">MMYFCLEGERHFMRPFNLPLDNECNCRLEAKPHDVQPSDDTTKQKFDEIESPYSQAVFQDTQDLQTSVSGQGHAHREPAGDAFLAGLGVRFLYNATNKLSNMLHHVILSWTPGTKDLFLNPKKFDMFGVATLFRPSIRLHALPPGDEVGTRIFVDKLDDYIEKVNEEYATPVLYFKDKTYSLENVGVVHNERGYSFTARNVTITLSTKST</sequence>
<protein>
    <submittedName>
        <fullName evidence="1">Uncharacterized protein</fullName>
    </submittedName>
</protein>
<evidence type="ECO:0000313" key="2">
    <source>
        <dbReference type="Proteomes" id="UP000237441"/>
    </source>
</evidence>
<evidence type="ECO:0000313" key="1">
    <source>
        <dbReference type="EMBL" id="PQK16839.1"/>
    </source>
</evidence>
<reference evidence="1 2" key="1">
    <citation type="submission" date="2016-07" db="EMBL/GenBank/DDBJ databases">
        <title>Comparative genomics of the entomopathogenic fungus Beauveria bassiana.</title>
        <authorList>
            <person name="Valero Jimenez C.A."/>
            <person name="Zwaan B.J."/>
            <person name="Van Kan J.A."/>
            <person name="Takken W."/>
            <person name="Debets A.J."/>
            <person name="Schoustra S.E."/>
            <person name="Koenraadt C.J."/>
        </authorList>
    </citation>
    <scope>NUCLEOTIDE SEQUENCE [LARGE SCALE GENOMIC DNA]</scope>
    <source>
        <strain evidence="1 2">ARSEF 8028</strain>
    </source>
</reference>
<name>A0A2S7YLL7_BEABA</name>
<dbReference type="AlphaFoldDB" id="A0A2S7YLL7"/>
<dbReference type="EMBL" id="JRHA01000007">
    <property type="protein sequence ID" value="PQK16839.1"/>
    <property type="molecule type" value="Genomic_DNA"/>
</dbReference>
<dbReference type="OrthoDB" id="10629857at2759"/>
<organism evidence="1 2">
    <name type="scientific">Beauveria bassiana</name>
    <name type="common">White muscardine disease fungus</name>
    <name type="synonym">Tritirachium shiotae</name>
    <dbReference type="NCBI Taxonomy" id="176275"/>
    <lineage>
        <taxon>Eukaryota</taxon>
        <taxon>Fungi</taxon>
        <taxon>Dikarya</taxon>
        <taxon>Ascomycota</taxon>
        <taxon>Pezizomycotina</taxon>
        <taxon>Sordariomycetes</taxon>
        <taxon>Hypocreomycetidae</taxon>
        <taxon>Hypocreales</taxon>
        <taxon>Cordycipitaceae</taxon>
        <taxon>Beauveria</taxon>
    </lineage>
</organism>
<proteinExistence type="predicted"/>
<comment type="caution">
    <text evidence="1">The sequence shown here is derived from an EMBL/GenBank/DDBJ whole genome shotgun (WGS) entry which is preliminary data.</text>
</comment>
<accession>A0A2S7YLL7</accession>
<dbReference type="Proteomes" id="UP000237441">
    <property type="component" value="Unassembled WGS sequence"/>
</dbReference>